<name>A0ABX2IB02_BLAHA</name>
<dbReference type="InterPro" id="IPR055178">
    <property type="entry name" value="RsdA/BaiN/AoA(So)-like_dom"/>
</dbReference>
<feature type="chain" id="PRO_5045736140" evidence="4">
    <location>
        <begin position="28"/>
        <end position="400"/>
    </location>
</feature>
<keyword evidence="4" id="KW-0732">Signal</keyword>
<keyword evidence="3" id="KW-0274">FAD</keyword>
<dbReference type="SUPFAM" id="SSF51905">
    <property type="entry name" value="FAD/NAD(P)-binding domain"/>
    <property type="match status" value="1"/>
</dbReference>
<evidence type="ECO:0000259" key="5">
    <source>
        <dbReference type="Pfam" id="PF03486"/>
    </source>
</evidence>
<feature type="signal peptide" evidence="4">
    <location>
        <begin position="1"/>
        <end position="27"/>
    </location>
</feature>
<sequence>MEKKQICVIGGGAAGMMAAIMAARAGAAVTLLEHNEKTGRKLLATGNGRCNLTNRYQSRECYHSQKPETAWGILQQFSLTDTLEFFSEIGVSVKEKNGYFYPASMQASSVQELLEMEARYRKVKIKCRENVKEIRPEQTASCKPSFLVRTETWQYKADAVILSCGSRASQIEGADGSGYTLAKSLGLSVEKPLPALVPLMGKEKYFSKWAGTRIEGRISLVAEKKVLNTQEGELQLTDYGISGIPVFQCSGLAARLLDKGIEVTAVLDFLPSCNLAETEQLLKSRRKQCPYKSTAALLTGLFPKKLCDVLMENKPEIPALAARIKEFPIKIKKTKPFKNAQVCTGGVSLTEVHPHTLESRKVPGLYLAGELLDTDGICGGYNLQWAWTTGALAGKEAAKC</sequence>
<evidence type="ECO:0000259" key="6">
    <source>
        <dbReference type="Pfam" id="PF22780"/>
    </source>
</evidence>
<keyword evidence="8" id="KW-1185">Reference proteome</keyword>
<accession>A0ABX2IB02</accession>
<evidence type="ECO:0000313" key="8">
    <source>
        <dbReference type="Proteomes" id="UP000822142"/>
    </source>
</evidence>
<dbReference type="Proteomes" id="UP000822142">
    <property type="component" value="Unassembled WGS sequence"/>
</dbReference>
<dbReference type="InterPro" id="IPR036188">
    <property type="entry name" value="FAD/NAD-bd_sf"/>
</dbReference>
<dbReference type="Pfam" id="PF03486">
    <property type="entry name" value="HI0933_like"/>
    <property type="match status" value="1"/>
</dbReference>
<feature type="domain" description="RsdA/BaiN/AoA(So)-like Rossmann fold-like" evidence="5">
    <location>
        <begin position="5"/>
        <end position="395"/>
    </location>
</feature>
<dbReference type="PRINTS" id="PR00368">
    <property type="entry name" value="FADPNR"/>
</dbReference>
<evidence type="ECO:0000256" key="3">
    <source>
        <dbReference type="ARBA" id="ARBA00022827"/>
    </source>
</evidence>
<comment type="cofactor">
    <cofactor evidence="1">
        <name>FAD</name>
        <dbReference type="ChEBI" id="CHEBI:57692"/>
    </cofactor>
</comment>
<dbReference type="PANTHER" id="PTHR42887">
    <property type="entry name" value="OS12G0638800 PROTEIN"/>
    <property type="match status" value="1"/>
</dbReference>
<dbReference type="Gene3D" id="2.40.30.10">
    <property type="entry name" value="Translation factors"/>
    <property type="match status" value="1"/>
</dbReference>
<dbReference type="EMBL" id="JAAITA010000031">
    <property type="protein sequence ID" value="NSJ87334.1"/>
    <property type="molecule type" value="Genomic_DNA"/>
</dbReference>
<protein>
    <submittedName>
        <fullName evidence="7">Aminoacetone oxidase family FAD-binding enzyme</fullName>
    </submittedName>
</protein>
<feature type="domain" description="RsdA/BaiN/AoA(So)-like insert" evidence="6">
    <location>
        <begin position="194"/>
        <end position="342"/>
    </location>
</feature>
<dbReference type="InterPro" id="IPR023166">
    <property type="entry name" value="BaiN-like_dom_sf"/>
</dbReference>
<dbReference type="Gene3D" id="1.10.8.260">
    <property type="entry name" value="HI0933 insert domain-like"/>
    <property type="match status" value="1"/>
</dbReference>
<dbReference type="RefSeq" id="WP_173750170.1">
    <property type="nucleotide sequence ID" value="NZ_JAAITA010000031.1"/>
</dbReference>
<organism evidence="7 8">
    <name type="scientific">Blautia hansenii</name>
    <name type="common">Ruminococcus hansenii</name>
    <dbReference type="NCBI Taxonomy" id="1322"/>
    <lineage>
        <taxon>Bacteria</taxon>
        <taxon>Bacillati</taxon>
        <taxon>Bacillota</taxon>
        <taxon>Clostridia</taxon>
        <taxon>Lachnospirales</taxon>
        <taxon>Lachnospiraceae</taxon>
        <taxon>Blautia</taxon>
    </lineage>
</organism>
<evidence type="ECO:0000256" key="4">
    <source>
        <dbReference type="SAM" id="SignalP"/>
    </source>
</evidence>
<gene>
    <name evidence="7" type="ORF">G5A70_14415</name>
</gene>
<dbReference type="PANTHER" id="PTHR42887:SF2">
    <property type="entry name" value="OS12G0638800 PROTEIN"/>
    <property type="match status" value="1"/>
</dbReference>
<dbReference type="PRINTS" id="PR00411">
    <property type="entry name" value="PNDRDTASEI"/>
</dbReference>
<dbReference type="NCBIfam" id="TIGR00275">
    <property type="entry name" value="aminoacetone oxidase family FAD-binding enzyme"/>
    <property type="match status" value="1"/>
</dbReference>
<dbReference type="Pfam" id="PF22780">
    <property type="entry name" value="HI0933_like_1st"/>
    <property type="match status" value="1"/>
</dbReference>
<comment type="caution">
    <text evidence="7">The sequence shown here is derived from an EMBL/GenBank/DDBJ whole genome shotgun (WGS) entry which is preliminary data.</text>
</comment>
<keyword evidence="2" id="KW-0285">Flavoprotein</keyword>
<dbReference type="InterPro" id="IPR057661">
    <property type="entry name" value="RsdA/BaiN/AoA(So)_Rossmann"/>
</dbReference>
<dbReference type="Gene3D" id="3.50.50.60">
    <property type="entry name" value="FAD/NAD(P)-binding domain"/>
    <property type="match status" value="1"/>
</dbReference>
<evidence type="ECO:0000256" key="1">
    <source>
        <dbReference type="ARBA" id="ARBA00001974"/>
    </source>
</evidence>
<evidence type="ECO:0000256" key="2">
    <source>
        <dbReference type="ARBA" id="ARBA00022630"/>
    </source>
</evidence>
<dbReference type="InterPro" id="IPR004792">
    <property type="entry name" value="BaiN-like"/>
</dbReference>
<dbReference type="SUPFAM" id="SSF160996">
    <property type="entry name" value="HI0933 insert domain-like"/>
    <property type="match status" value="1"/>
</dbReference>
<evidence type="ECO:0000313" key="7">
    <source>
        <dbReference type="EMBL" id="NSJ87334.1"/>
    </source>
</evidence>
<reference evidence="7 8" key="1">
    <citation type="journal article" date="2020" name="Cell Host Microbe">
        <title>Functional and Genomic Variation between Human-Derived Isolates of Lachnospiraceae Reveals Inter- and Intra-Species Diversity.</title>
        <authorList>
            <person name="Sorbara M.T."/>
            <person name="Littmann E.R."/>
            <person name="Fontana E."/>
            <person name="Moody T.U."/>
            <person name="Kohout C.E."/>
            <person name="Gjonbalaj M."/>
            <person name="Eaton V."/>
            <person name="Seok R."/>
            <person name="Leiner I.M."/>
            <person name="Pamer E.G."/>
        </authorList>
    </citation>
    <scope>NUCLEOTIDE SEQUENCE [LARGE SCALE GENOMIC DNA]</scope>
    <source>
        <strain evidence="7 8">MSK.15.26</strain>
    </source>
</reference>
<proteinExistence type="predicted"/>